<keyword evidence="12" id="KW-0007">Acetylation</keyword>
<evidence type="ECO:0000256" key="25">
    <source>
        <dbReference type="ARBA" id="ARBA00049050"/>
    </source>
</evidence>
<keyword evidence="10" id="KW-0276">Fatty acid metabolism</keyword>
<dbReference type="FunFam" id="1.20.140.10:FF:000008">
    <property type="entry name" value="acyl-CoA dehydrogenase family member 9, mitochondrial"/>
    <property type="match status" value="1"/>
</dbReference>
<dbReference type="InterPro" id="IPR013786">
    <property type="entry name" value="AcylCoA_DH/ox_N"/>
</dbReference>
<comment type="catalytic activity">
    <reaction evidence="26">
        <text>eicosanoyl-CoA + oxidized [electron-transfer flavoprotein] + H(+) = (2E)-eicosenoyl-CoA + reduced [electron-transfer flavoprotein]</text>
        <dbReference type="Rhea" id="RHEA:47236"/>
        <dbReference type="Rhea" id="RHEA-COMP:10685"/>
        <dbReference type="Rhea" id="RHEA-COMP:10686"/>
        <dbReference type="ChEBI" id="CHEBI:15378"/>
        <dbReference type="ChEBI" id="CHEBI:57380"/>
        <dbReference type="ChEBI" id="CHEBI:57692"/>
        <dbReference type="ChEBI" id="CHEBI:58307"/>
        <dbReference type="ChEBI" id="CHEBI:74691"/>
    </reaction>
    <physiologicalReaction direction="left-to-right" evidence="26">
        <dbReference type="Rhea" id="RHEA:47237"/>
    </physiologicalReaction>
</comment>
<comment type="catalytic activity">
    <reaction evidence="23">
        <text>tetracosanoyl-CoA + oxidized [electron-transfer flavoprotein] + H(+) = (2E)-tetracosenoyl-CoA + reduced [electron-transfer flavoprotein]</text>
        <dbReference type="Rhea" id="RHEA:47232"/>
        <dbReference type="Rhea" id="RHEA-COMP:10685"/>
        <dbReference type="Rhea" id="RHEA-COMP:10686"/>
        <dbReference type="ChEBI" id="CHEBI:15378"/>
        <dbReference type="ChEBI" id="CHEBI:57692"/>
        <dbReference type="ChEBI" id="CHEBI:58307"/>
        <dbReference type="ChEBI" id="CHEBI:65052"/>
        <dbReference type="ChEBI" id="CHEBI:74693"/>
    </reaction>
    <physiologicalReaction direction="left-to-right" evidence="23">
        <dbReference type="Rhea" id="RHEA:47233"/>
    </physiologicalReaction>
</comment>
<organism evidence="33 34">
    <name type="scientific">Macrostomum lignano</name>
    <dbReference type="NCBI Taxonomy" id="282301"/>
    <lineage>
        <taxon>Eukaryota</taxon>
        <taxon>Metazoa</taxon>
        <taxon>Spiralia</taxon>
        <taxon>Lophotrochozoa</taxon>
        <taxon>Platyhelminthes</taxon>
        <taxon>Rhabditophora</taxon>
        <taxon>Macrostomorpha</taxon>
        <taxon>Macrostomida</taxon>
        <taxon>Macrostomidae</taxon>
        <taxon>Macrostomum</taxon>
    </lineage>
</organism>
<evidence type="ECO:0000256" key="21">
    <source>
        <dbReference type="ARBA" id="ARBA00047893"/>
    </source>
</evidence>
<comment type="catalytic activity">
    <reaction evidence="21">
        <text>dodecanoyl-CoA + oxidized [electron-transfer flavoprotein] + H(+) = (2E)-dodecenoyl-CoA + reduced [electron-transfer flavoprotein]</text>
        <dbReference type="Rhea" id="RHEA:47296"/>
        <dbReference type="Rhea" id="RHEA-COMP:10685"/>
        <dbReference type="Rhea" id="RHEA-COMP:10686"/>
        <dbReference type="ChEBI" id="CHEBI:15378"/>
        <dbReference type="ChEBI" id="CHEBI:57330"/>
        <dbReference type="ChEBI" id="CHEBI:57375"/>
        <dbReference type="ChEBI" id="CHEBI:57692"/>
        <dbReference type="ChEBI" id="CHEBI:58307"/>
    </reaction>
    <physiologicalReaction direction="left-to-right" evidence="21">
        <dbReference type="Rhea" id="RHEA:47297"/>
    </physiologicalReaction>
</comment>
<evidence type="ECO:0000256" key="23">
    <source>
        <dbReference type="ARBA" id="ARBA00048086"/>
    </source>
</evidence>
<evidence type="ECO:0000256" key="4">
    <source>
        <dbReference type="ARBA" id="ARBA00009347"/>
    </source>
</evidence>
<comment type="catalytic activity">
    <reaction evidence="27">
        <text>octadecanoyl-CoA + oxidized [electron-transfer flavoprotein] + H(+) = (2E)-octadecenoyl-CoA + reduced [electron-transfer flavoprotein]</text>
        <dbReference type="Rhea" id="RHEA:47240"/>
        <dbReference type="Rhea" id="RHEA-COMP:10685"/>
        <dbReference type="Rhea" id="RHEA-COMP:10686"/>
        <dbReference type="ChEBI" id="CHEBI:15378"/>
        <dbReference type="ChEBI" id="CHEBI:57394"/>
        <dbReference type="ChEBI" id="CHEBI:57692"/>
        <dbReference type="ChEBI" id="CHEBI:58307"/>
        <dbReference type="ChEBI" id="CHEBI:71412"/>
    </reaction>
    <physiologicalReaction direction="left-to-right" evidence="27">
        <dbReference type="Rhea" id="RHEA:47241"/>
    </physiologicalReaction>
</comment>
<evidence type="ECO:0000256" key="19">
    <source>
        <dbReference type="ARBA" id="ARBA00045422"/>
    </source>
</evidence>
<dbReference type="GO" id="GO:0017099">
    <property type="term" value="F:very-long-chain fatty acyl-CoA dehydrogenase activity"/>
    <property type="evidence" value="ECO:0007669"/>
    <property type="project" value="UniProtKB-EC"/>
</dbReference>
<dbReference type="Pfam" id="PF02770">
    <property type="entry name" value="Acyl-CoA_dh_M"/>
    <property type="match status" value="1"/>
</dbReference>
<dbReference type="InterPro" id="IPR037069">
    <property type="entry name" value="AcylCoA_DH/ox_N_sf"/>
</dbReference>
<comment type="subunit">
    <text evidence="20">Homodimer. Homodimerizes after import into the mitochondrion.</text>
</comment>
<dbReference type="PANTHER" id="PTHR43884:SF11">
    <property type="entry name" value="VERY LONG-CHAIN SPECIFIC ACYL-COA DEHYDROGENASE, MITOCHONDRIAL"/>
    <property type="match status" value="1"/>
</dbReference>
<evidence type="ECO:0000256" key="20">
    <source>
        <dbReference type="ARBA" id="ARBA00046812"/>
    </source>
</evidence>
<keyword evidence="16" id="KW-0472">Membrane</keyword>
<feature type="domain" description="Acyl-CoA dehydrogenase/oxidase C-terminal" evidence="29">
    <location>
        <begin position="306"/>
        <end position="449"/>
    </location>
</feature>
<comment type="subcellular location">
    <subcellularLocation>
        <location evidence="2">Mitochondrion inner membrane</location>
        <topology evidence="2">Peripheral membrane protein</topology>
    </subcellularLocation>
</comment>
<evidence type="ECO:0000256" key="7">
    <source>
        <dbReference type="ARBA" id="ARBA00022792"/>
    </source>
</evidence>
<comment type="catalytic activity">
    <reaction evidence="24">
        <text>tetradecanoyl-CoA + oxidized [electron-transfer flavoprotein] + H(+) = (2E)-tetradecenoyl-CoA + reduced [electron-transfer flavoprotein]</text>
        <dbReference type="Rhea" id="RHEA:47316"/>
        <dbReference type="Rhea" id="RHEA-COMP:10685"/>
        <dbReference type="Rhea" id="RHEA-COMP:10686"/>
        <dbReference type="ChEBI" id="CHEBI:15378"/>
        <dbReference type="ChEBI" id="CHEBI:57385"/>
        <dbReference type="ChEBI" id="CHEBI:57692"/>
        <dbReference type="ChEBI" id="CHEBI:58307"/>
        <dbReference type="ChEBI" id="CHEBI:61405"/>
    </reaction>
    <physiologicalReaction direction="left-to-right" evidence="24">
        <dbReference type="Rhea" id="RHEA:47317"/>
    </physiologicalReaction>
</comment>
<dbReference type="PANTHER" id="PTHR43884">
    <property type="entry name" value="ACYL-COA DEHYDROGENASE"/>
    <property type="match status" value="1"/>
</dbReference>
<evidence type="ECO:0000256" key="6">
    <source>
        <dbReference type="ARBA" id="ARBA00022630"/>
    </source>
</evidence>
<comment type="similarity">
    <text evidence="4 28">Belongs to the acyl-CoA dehydrogenase family.</text>
</comment>
<evidence type="ECO:0000313" key="34">
    <source>
        <dbReference type="WBParaSite" id="maker-uti_cns_0000212-snap-gene-0.2-mRNA-1"/>
    </source>
</evidence>
<evidence type="ECO:0000256" key="5">
    <source>
        <dbReference type="ARBA" id="ARBA00022553"/>
    </source>
</evidence>
<dbReference type="GO" id="GO:0000062">
    <property type="term" value="F:fatty-acyl-CoA binding"/>
    <property type="evidence" value="ECO:0007669"/>
    <property type="project" value="TreeGrafter"/>
</dbReference>
<keyword evidence="5" id="KW-0597">Phosphoprotein</keyword>
<dbReference type="Gene3D" id="1.20.140.10">
    <property type="entry name" value="Butyryl-CoA Dehydrogenase, subunit A, domain 3"/>
    <property type="match status" value="2"/>
</dbReference>
<dbReference type="InterPro" id="IPR036250">
    <property type="entry name" value="AcylCo_DH-like_C"/>
</dbReference>
<evidence type="ECO:0000256" key="22">
    <source>
        <dbReference type="ARBA" id="ARBA00047916"/>
    </source>
</evidence>
<evidence type="ECO:0000256" key="24">
    <source>
        <dbReference type="ARBA" id="ARBA00049038"/>
    </source>
</evidence>
<evidence type="ECO:0000256" key="17">
    <source>
        <dbReference type="ARBA" id="ARBA00039034"/>
    </source>
</evidence>
<dbReference type="InterPro" id="IPR009075">
    <property type="entry name" value="AcylCo_DH/oxidase_C"/>
</dbReference>
<evidence type="ECO:0000256" key="11">
    <source>
        <dbReference type="ARBA" id="ARBA00022946"/>
    </source>
</evidence>
<comment type="cofactor">
    <cofactor evidence="1 28">
        <name>FAD</name>
        <dbReference type="ChEBI" id="CHEBI:57692"/>
    </cofactor>
</comment>
<evidence type="ECO:0000256" key="8">
    <source>
        <dbReference type="ARBA" id="ARBA00022799"/>
    </source>
</evidence>
<dbReference type="InterPro" id="IPR046373">
    <property type="entry name" value="Acyl-CoA_Oxase/DH_mid-dom_sf"/>
</dbReference>
<evidence type="ECO:0000256" key="9">
    <source>
        <dbReference type="ARBA" id="ARBA00022827"/>
    </source>
</evidence>
<keyword evidence="11" id="KW-0809">Transit peptide</keyword>
<dbReference type="PROSITE" id="PS00072">
    <property type="entry name" value="ACYL_COA_DH_1"/>
    <property type="match status" value="1"/>
</dbReference>
<dbReference type="Pfam" id="PF02771">
    <property type="entry name" value="Acyl-CoA_dh_N"/>
    <property type="match status" value="1"/>
</dbReference>
<evidence type="ECO:0000256" key="1">
    <source>
        <dbReference type="ARBA" id="ARBA00001974"/>
    </source>
</evidence>
<keyword evidence="33" id="KW-1185">Reference proteome</keyword>
<evidence type="ECO:0000256" key="13">
    <source>
        <dbReference type="ARBA" id="ARBA00023002"/>
    </source>
</evidence>
<reference evidence="34" key="1">
    <citation type="submission" date="2016-11" db="UniProtKB">
        <authorList>
            <consortium name="WormBaseParasite"/>
        </authorList>
    </citation>
    <scope>IDENTIFICATION</scope>
</reference>
<evidence type="ECO:0000256" key="14">
    <source>
        <dbReference type="ARBA" id="ARBA00023098"/>
    </source>
</evidence>
<dbReference type="FunFam" id="1.10.540.10:FF:000001">
    <property type="entry name" value="Very long-chain-specific acyl-CoA dehydrogenase, mitochondrial"/>
    <property type="match status" value="1"/>
</dbReference>
<sequence length="631" mass="67537">MYSVQVLKKLNVLKSFIQVNSSIPRLTSRYAATASTAESSKDAKSNEASDSFVLNLFSGRVNTKQLTPFPSVLDSDQRSTLAGMVEPVDKFFQEVNNADKNDALETIEPNTLTGLAEMGAFGLQVPIEYGGLGLSNTQYARLVEVVGAYDLGVGIALGAHQSIGFKGITLYGTHEQKQKYLPDLASGKKFAAYCLTEPSSGSDAGSVQTRAVLSPCGKHYKMNGSKLWISNGGIADVMTVFAKTEVKDEATGAAKDKVTAFIVERGFGGVSSGPPEKKMGIKCSNTAALYFEDTEIPVENVLGGVGNGFKVAMNVLNNGRFGMAAALSGTMRLCIAKASEHAAGRTQFGAKISSYGAIQEKLARMAAKHYATESMAYLVSGLMDSGVAEFQAEAAISKVYGSEAAWYCADEAIQILGGMGYMRETGLERVMRDLRIFRIFEGTNDILRLFFTLLGVQYAGKQLQQLAKSPLSNPSALVSMGFRKMGLGSVASPDTGALLERLHPELKASGELLGQTAGHLGQAVQDIVVKHKKGVIERQHELNRLAEGAMHAYAMAAALSRADQSLRAGAASAEYETRLVHYLCNESADWIQYNLGQLKSNRTQTSIELSKDISKTVCDNGGVVQVNPLGL</sequence>
<evidence type="ECO:0000256" key="10">
    <source>
        <dbReference type="ARBA" id="ARBA00022832"/>
    </source>
</evidence>
<comment type="pathway">
    <text evidence="3">Lipid metabolism; mitochondrial fatty acid beta-oxidation.</text>
</comment>
<evidence type="ECO:0000256" key="16">
    <source>
        <dbReference type="ARBA" id="ARBA00023136"/>
    </source>
</evidence>
<evidence type="ECO:0000256" key="2">
    <source>
        <dbReference type="ARBA" id="ARBA00004637"/>
    </source>
</evidence>
<proteinExistence type="inferred from homology"/>
<feature type="domain" description="Acyl-CoA dehydrogenase/oxidase N-terminal" evidence="31">
    <location>
        <begin position="86"/>
        <end position="188"/>
    </location>
</feature>
<evidence type="ECO:0000259" key="30">
    <source>
        <dbReference type="Pfam" id="PF02770"/>
    </source>
</evidence>
<dbReference type="Pfam" id="PF21343">
    <property type="entry name" value="ACAD9-ACADV_C"/>
    <property type="match status" value="1"/>
</dbReference>
<evidence type="ECO:0000256" key="3">
    <source>
        <dbReference type="ARBA" id="ARBA00005198"/>
    </source>
</evidence>
<evidence type="ECO:0000259" key="29">
    <source>
        <dbReference type="Pfam" id="PF00441"/>
    </source>
</evidence>
<feature type="domain" description="Acyl-CoA oxidase/dehydrogenase middle" evidence="30">
    <location>
        <begin position="192"/>
        <end position="293"/>
    </location>
</feature>
<dbReference type="Proteomes" id="UP000095280">
    <property type="component" value="Unplaced"/>
</dbReference>
<keyword evidence="13 28" id="KW-0560">Oxidoreductase</keyword>
<evidence type="ECO:0000313" key="33">
    <source>
        <dbReference type="Proteomes" id="UP000095280"/>
    </source>
</evidence>
<evidence type="ECO:0000256" key="27">
    <source>
        <dbReference type="ARBA" id="ARBA00049224"/>
    </source>
</evidence>
<comment type="catalytic activity">
    <reaction evidence="22">
        <text>oxidized [electron-transfer flavoprotein] + hexadecanoyl-CoA + H(+) = (2E)-hexadecenoyl-CoA + reduced [electron-transfer flavoprotein]</text>
        <dbReference type="Rhea" id="RHEA:43448"/>
        <dbReference type="Rhea" id="RHEA-COMP:10685"/>
        <dbReference type="Rhea" id="RHEA-COMP:10686"/>
        <dbReference type="ChEBI" id="CHEBI:15378"/>
        <dbReference type="ChEBI" id="CHEBI:57379"/>
        <dbReference type="ChEBI" id="CHEBI:57692"/>
        <dbReference type="ChEBI" id="CHEBI:58307"/>
        <dbReference type="ChEBI" id="CHEBI:61526"/>
    </reaction>
    <physiologicalReaction direction="left-to-right" evidence="22">
        <dbReference type="Rhea" id="RHEA:43449"/>
    </physiologicalReaction>
</comment>
<dbReference type="InterPro" id="IPR049448">
    <property type="entry name" value="ACAD9/ACADV-like_C"/>
</dbReference>
<keyword evidence="6 28" id="KW-0285">Flavoprotein</keyword>
<dbReference type="InterPro" id="IPR006089">
    <property type="entry name" value="Acyl-CoA_DH_CS"/>
</dbReference>
<dbReference type="GO" id="GO:0005743">
    <property type="term" value="C:mitochondrial inner membrane"/>
    <property type="evidence" value="ECO:0007669"/>
    <property type="project" value="UniProtKB-SubCell"/>
</dbReference>
<keyword evidence="14" id="KW-0443">Lipid metabolism</keyword>
<protein>
    <recommendedName>
        <fullName evidence="18">Very long-chain specific acyl-CoA dehydrogenase, mitochondrial</fullName>
        <ecNumber evidence="17">1.3.8.9</ecNumber>
    </recommendedName>
</protein>
<dbReference type="PROSITE" id="PS00073">
    <property type="entry name" value="ACYL_COA_DH_2"/>
    <property type="match status" value="1"/>
</dbReference>
<evidence type="ECO:0000256" key="18">
    <source>
        <dbReference type="ARBA" id="ARBA00040902"/>
    </source>
</evidence>
<dbReference type="InterPro" id="IPR009100">
    <property type="entry name" value="AcylCoA_DH/oxidase_NM_dom_sf"/>
</dbReference>
<evidence type="ECO:0000256" key="15">
    <source>
        <dbReference type="ARBA" id="ARBA00023128"/>
    </source>
</evidence>
<dbReference type="EC" id="1.3.8.9" evidence="17"/>
<dbReference type="Pfam" id="PF00441">
    <property type="entry name" value="Acyl-CoA_dh_1"/>
    <property type="match status" value="1"/>
</dbReference>
<dbReference type="WBParaSite" id="maker-uti_cns_0000212-snap-gene-0.2-mRNA-1">
    <property type="protein sequence ID" value="maker-uti_cns_0000212-snap-gene-0.2-mRNA-1"/>
    <property type="gene ID" value="maker-uti_cns_0000212-snap-gene-0.2"/>
</dbReference>
<dbReference type="GO" id="GO:0050660">
    <property type="term" value="F:flavin adenine dinucleotide binding"/>
    <property type="evidence" value="ECO:0007669"/>
    <property type="project" value="InterPro"/>
</dbReference>
<feature type="domain" description="ACAD9/ACADV-like C-terminal" evidence="32">
    <location>
        <begin position="504"/>
        <end position="623"/>
    </location>
</feature>
<name>A0A1I8FXE1_9PLAT</name>
<evidence type="ECO:0000256" key="12">
    <source>
        <dbReference type="ARBA" id="ARBA00022990"/>
    </source>
</evidence>
<evidence type="ECO:0000256" key="28">
    <source>
        <dbReference type="RuleBase" id="RU362125"/>
    </source>
</evidence>
<dbReference type="SUPFAM" id="SSF47203">
    <property type="entry name" value="Acyl-CoA dehydrogenase C-terminal domain-like"/>
    <property type="match status" value="1"/>
</dbReference>
<dbReference type="GO" id="GO:0006631">
    <property type="term" value="P:fatty acid metabolic process"/>
    <property type="evidence" value="ECO:0007669"/>
    <property type="project" value="UniProtKB-KW"/>
</dbReference>
<keyword evidence="8" id="KW-0702">S-nitrosylation</keyword>
<keyword evidence="7" id="KW-0999">Mitochondrion inner membrane</keyword>
<dbReference type="AlphaFoldDB" id="A0A1I8FXE1"/>
<dbReference type="SUPFAM" id="SSF56645">
    <property type="entry name" value="Acyl-CoA dehydrogenase NM domain-like"/>
    <property type="match status" value="1"/>
</dbReference>
<dbReference type="FunFam" id="2.40.110.10:FF:000006">
    <property type="entry name" value="very long-chain specific acyl-CoA dehydrogenase, mitochondrial"/>
    <property type="match status" value="1"/>
</dbReference>
<evidence type="ECO:0000256" key="26">
    <source>
        <dbReference type="ARBA" id="ARBA00049140"/>
    </source>
</evidence>
<keyword evidence="15" id="KW-0496">Mitochondrion</keyword>
<comment type="function">
    <text evidence="19">Very long-chain specific acyl-CoA dehydrogenase is one of the acyl-CoA dehydrogenases that catalyze the first step of mitochondrial fatty acid beta-oxidation, an aerobic process breaking down fatty acids into acetyl-CoA and allowing the production of energy from fats. The first step of fatty acid beta-oxidation consists in the removal of one hydrogen from C-2 and C-3 of the straight-chain fatty acyl-CoA thioester, resulting in the formation of trans-2-enoyl-CoA. Among the different mitochondrial acyl-CoA dehydrogenases, very long-chain specific acyl-CoA dehydrogenase acts specifically on acyl-CoAs with saturated 12 to 24 carbons long primary chains.</text>
</comment>
<dbReference type="InterPro" id="IPR006091">
    <property type="entry name" value="Acyl-CoA_Oxase/DH_mid-dom"/>
</dbReference>
<accession>A0A1I8FXE1</accession>
<keyword evidence="9 28" id="KW-0274">FAD</keyword>
<evidence type="ECO:0000259" key="31">
    <source>
        <dbReference type="Pfam" id="PF02771"/>
    </source>
</evidence>
<dbReference type="Gene3D" id="1.10.540.10">
    <property type="entry name" value="Acyl-CoA dehydrogenase/oxidase, N-terminal domain"/>
    <property type="match status" value="1"/>
</dbReference>
<evidence type="ECO:0000259" key="32">
    <source>
        <dbReference type="Pfam" id="PF21343"/>
    </source>
</evidence>
<dbReference type="Gene3D" id="2.40.110.10">
    <property type="entry name" value="Butyryl-CoA Dehydrogenase, subunit A, domain 2"/>
    <property type="match status" value="1"/>
</dbReference>
<comment type="catalytic activity">
    <reaction evidence="25">
        <text>a very-long-chain 2,3-saturated fatty acyl-CoA + oxidized [electron-transfer flavoprotein] + H(+) = a very-long-chain (2E)-enoyl-CoA + reduced [electron-transfer flavoprotein]</text>
        <dbReference type="Rhea" id="RHEA:19181"/>
        <dbReference type="Rhea" id="RHEA-COMP:10685"/>
        <dbReference type="Rhea" id="RHEA-COMP:10686"/>
        <dbReference type="ChEBI" id="CHEBI:15378"/>
        <dbReference type="ChEBI" id="CHEBI:57692"/>
        <dbReference type="ChEBI" id="CHEBI:58307"/>
        <dbReference type="ChEBI" id="CHEBI:83724"/>
        <dbReference type="ChEBI" id="CHEBI:83728"/>
        <dbReference type="EC" id="1.3.8.9"/>
    </reaction>
    <physiologicalReaction direction="left-to-right" evidence="25">
        <dbReference type="Rhea" id="RHEA:19182"/>
    </physiologicalReaction>
</comment>
<dbReference type="CDD" id="cd01161">
    <property type="entry name" value="VLCAD"/>
    <property type="match status" value="1"/>
</dbReference>